<sequence>MRHLGFALNISALGLFFPGILLPMFSLNMELIAAVGKAAIDSPLVSKELSIMAAVQELWQDDRLLVSALIFFFSVVIPLLKALIVSVAYFQPNVQRERRLVGFVSNIGKWSMADVFVVAVFLAVLSTNHAETSATHELIVFGFRMAIEVSTQTLSMVGQGFYFFLAYCLVSLAGTHLYCLGAHRRAHEQGTSPDSI</sequence>
<feature type="transmembrane region" description="Helical" evidence="1">
    <location>
        <begin position="161"/>
        <end position="180"/>
    </location>
</feature>
<name>A0A3N5YAP3_9ALTE</name>
<keyword evidence="1" id="KW-1133">Transmembrane helix</keyword>
<protein>
    <submittedName>
        <fullName evidence="2">Paraquat-inducible protein A</fullName>
    </submittedName>
</protein>
<reference evidence="2 3" key="1">
    <citation type="submission" date="2018-11" db="EMBL/GenBank/DDBJ databases">
        <authorList>
            <person name="Ye M.-Q."/>
            <person name="Du Z.-J."/>
        </authorList>
    </citation>
    <scope>NUCLEOTIDE SEQUENCE [LARGE SCALE GENOMIC DNA]</scope>
    <source>
        <strain evidence="2 3">U0105</strain>
    </source>
</reference>
<dbReference type="InterPro" id="IPR007498">
    <property type="entry name" value="PqiA-like"/>
</dbReference>
<keyword evidence="1" id="KW-0472">Membrane</keyword>
<dbReference type="EMBL" id="RPOK01000004">
    <property type="protein sequence ID" value="RPJ65895.1"/>
    <property type="molecule type" value="Genomic_DNA"/>
</dbReference>
<dbReference type="Pfam" id="PF04403">
    <property type="entry name" value="PqiA"/>
    <property type="match status" value="1"/>
</dbReference>
<dbReference type="AlphaFoldDB" id="A0A3N5YAP3"/>
<evidence type="ECO:0000313" key="2">
    <source>
        <dbReference type="EMBL" id="RPJ65895.1"/>
    </source>
</evidence>
<accession>A0A3N5YAP3</accession>
<dbReference type="RefSeq" id="WP_124028526.1">
    <property type="nucleotide sequence ID" value="NZ_JBHRSN010000007.1"/>
</dbReference>
<dbReference type="OrthoDB" id="9800207at2"/>
<dbReference type="Proteomes" id="UP000275281">
    <property type="component" value="Unassembled WGS sequence"/>
</dbReference>
<feature type="transmembrane region" description="Helical" evidence="1">
    <location>
        <begin position="64"/>
        <end position="90"/>
    </location>
</feature>
<proteinExistence type="predicted"/>
<evidence type="ECO:0000256" key="1">
    <source>
        <dbReference type="SAM" id="Phobius"/>
    </source>
</evidence>
<evidence type="ECO:0000313" key="3">
    <source>
        <dbReference type="Proteomes" id="UP000275281"/>
    </source>
</evidence>
<keyword evidence="3" id="KW-1185">Reference proteome</keyword>
<comment type="caution">
    <text evidence="2">The sequence shown here is derived from an EMBL/GenBank/DDBJ whole genome shotgun (WGS) entry which is preliminary data.</text>
</comment>
<gene>
    <name evidence="2" type="ORF">DRW07_13885</name>
</gene>
<organism evidence="2 3">
    <name type="scientific">Alteromonas sediminis</name>
    <dbReference type="NCBI Taxonomy" id="2259342"/>
    <lineage>
        <taxon>Bacteria</taxon>
        <taxon>Pseudomonadati</taxon>
        <taxon>Pseudomonadota</taxon>
        <taxon>Gammaproteobacteria</taxon>
        <taxon>Alteromonadales</taxon>
        <taxon>Alteromonadaceae</taxon>
        <taxon>Alteromonas/Salinimonas group</taxon>
        <taxon>Alteromonas</taxon>
    </lineage>
</organism>
<feature type="transmembrane region" description="Helical" evidence="1">
    <location>
        <begin position="111"/>
        <end position="130"/>
    </location>
</feature>
<keyword evidence="1" id="KW-0812">Transmembrane</keyword>